<protein>
    <recommendedName>
        <fullName evidence="4">Flagellar hook protein FlgE</fullName>
    </recommendedName>
</protein>
<evidence type="ECO:0000256" key="4">
    <source>
        <dbReference type="RuleBase" id="RU362116"/>
    </source>
</evidence>
<dbReference type="PANTHER" id="PTHR30435:SF1">
    <property type="entry name" value="FLAGELLAR HOOK PROTEIN FLGE"/>
    <property type="match status" value="1"/>
</dbReference>
<feature type="domain" description="Flagellar basal-body/hook protein C-terminal" evidence="6">
    <location>
        <begin position="313"/>
        <end position="357"/>
    </location>
</feature>
<comment type="function">
    <text evidence="4">A flexible structure which links the flagellar filament to the drive apparatus in the basal body.</text>
</comment>
<dbReference type="RefSeq" id="WP_191739409.1">
    <property type="nucleotide sequence ID" value="NZ_JACSQB010000038.1"/>
</dbReference>
<evidence type="ECO:0000313" key="8">
    <source>
        <dbReference type="EMBL" id="MBD8046438.1"/>
    </source>
</evidence>
<dbReference type="NCBIfam" id="TIGR03506">
    <property type="entry name" value="FlgEFG_subfam"/>
    <property type="match status" value="1"/>
</dbReference>
<reference evidence="8 9" key="1">
    <citation type="submission" date="2020-08" db="EMBL/GenBank/DDBJ databases">
        <title>A Genomic Blueprint of the Chicken Gut Microbiome.</title>
        <authorList>
            <person name="Gilroy R."/>
            <person name="Ravi A."/>
            <person name="Getino M."/>
            <person name="Pursley I."/>
            <person name="Horton D.L."/>
            <person name="Alikhan N.-F."/>
            <person name="Baker D."/>
            <person name="Gharbi K."/>
            <person name="Hall N."/>
            <person name="Watson M."/>
            <person name="Adriaenssens E.M."/>
            <person name="Foster-Nyarko E."/>
            <person name="Jarju S."/>
            <person name="Secka A."/>
            <person name="Antonio M."/>
            <person name="Oren A."/>
            <person name="Chaudhuri R."/>
            <person name="La Ragione R.M."/>
            <person name="Hildebrand F."/>
            <person name="Pallen M.J."/>
        </authorList>
    </citation>
    <scope>NUCLEOTIDE SEQUENCE [LARGE SCALE GENOMIC DNA]</scope>
    <source>
        <strain evidence="8 9">N37</strain>
    </source>
</reference>
<keyword evidence="9" id="KW-1185">Reference proteome</keyword>
<keyword evidence="8" id="KW-0966">Cell projection</keyword>
<accession>A0ABR8YQB1</accession>
<evidence type="ECO:0000256" key="3">
    <source>
        <dbReference type="ARBA" id="ARBA00023143"/>
    </source>
</evidence>
<evidence type="ECO:0000256" key="2">
    <source>
        <dbReference type="ARBA" id="ARBA00009677"/>
    </source>
</evidence>
<comment type="caution">
    <text evidence="8">The sequence shown here is derived from an EMBL/GenBank/DDBJ whole genome shotgun (WGS) entry which is preliminary data.</text>
</comment>
<dbReference type="InterPro" id="IPR053967">
    <property type="entry name" value="LlgE_F_G-like_D1"/>
</dbReference>
<evidence type="ECO:0000256" key="1">
    <source>
        <dbReference type="ARBA" id="ARBA00004117"/>
    </source>
</evidence>
<dbReference type="InterPro" id="IPR020013">
    <property type="entry name" value="Flagellar_FlgE/F/G"/>
</dbReference>
<feature type="domain" description="Flagellar basal body rod protein N-terminal" evidence="5">
    <location>
        <begin position="5"/>
        <end position="35"/>
    </location>
</feature>
<dbReference type="Pfam" id="PF00460">
    <property type="entry name" value="Flg_bb_rod"/>
    <property type="match status" value="1"/>
</dbReference>
<keyword evidence="3 4" id="KW-0975">Bacterial flagellum</keyword>
<evidence type="ECO:0000259" key="7">
    <source>
        <dbReference type="Pfam" id="PF22692"/>
    </source>
</evidence>
<dbReference type="EMBL" id="JACSQB010000038">
    <property type="protein sequence ID" value="MBD8046438.1"/>
    <property type="molecule type" value="Genomic_DNA"/>
</dbReference>
<gene>
    <name evidence="8" type="ORF">H9637_05180</name>
</gene>
<dbReference type="InterPro" id="IPR037925">
    <property type="entry name" value="FlgE/F/G-like"/>
</dbReference>
<dbReference type="InterPro" id="IPR001444">
    <property type="entry name" value="Flag_bb_rod_N"/>
</dbReference>
<keyword evidence="8" id="KW-0969">Cilium</keyword>
<dbReference type="Pfam" id="PF22692">
    <property type="entry name" value="LlgE_F_G_D1"/>
    <property type="match status" value="1"/>
</dbReference>
<sequence>MLNAMYSGISGLNANQKKLDVIGNNIANSGTTSFKASRVTFQDSMRQSVSKATGSSLNMGGTNPKQIGMGVQLQSIDVNMGQGNLQPTGRPLDVAIDQAGYFVVSKGPLEGKISLNNQAINGGNMENYFTRDGAFKLTSEGYLVTPNGYRVMGYAIQGKGKVEEGKTDAEDVKESIKHESGKTTVSFVDSEKDFKVAGLSDDGKGNPELIPLVIPEEITVKKGDGTADNPDVTLRVQSYSIEKDGLLKATLSDGSVTVLGQLAMASFNNPGGLDGVGQNMYTPTSNSGQALIRSGKGTAKDLDNSKAYGDMIQGCLEMSNVDLAEQFTDMIVASRSFQACGKVITTGDEILQDLVNLKR</sequence>
<proteinExistence type="inferred from homology"/>
<evidence type="ECO:0000259" key="6">
    <source>
        <dbReference type="Pfam" id="PF06429"/>
    </source>
</evidence>
<name>A0ABR8YQB1_9CLOT</name>
<dbReference type="PANTHER" id="PTHR30435">
    <property type="entry name" value="FLAGELLAR PROTEIN"/>
    <property type="match status" value="1"/>
</dbReference>
<feature type="domain" description="Flagellar hook protein FlgE/F/G-like D1" evidence="7">
    <location>
        <begin position="121"/>
        <end position="161"/>
    </location>
</feature>
<comment type="subcellular location">
    <subcellularLocation>
        <location evidence="1 4">Bacterial flagellum basal body</location>
    </subcellularLocation>
</comment>
<dbReference type="Pfam" id="PF06429">
    <property type="entry name" value="Flg_bbr_C"/>
    <property type="match status" value="1"/>
</dbReference>
<dbReference type="SUPFAM" id="SSF117143">
    <property type="entry name" value="Flagellar hook protein flgE"/>
    <property type="match status" value="1"/>
</dbReference>
<comment type="similarity">
    <text evidence="2 4">Belongs to the flagella basal body rod proteins family.</text>
</comment>
<evidence type="ECO:0000313" key="9">
    <source>
        <dbReference type="Proteomes" id="UP000627166"/>
    </source>
</evidence>
<evidence type="ECO:0000259" key="5">
    <source>
        <dbReference type="Pfam" id="PF00460"/>
    </source>
</evidence>
<dbReference type="Proteomes" id="UP000627166">
    <property type="component" value="Unassembled WGS sequence"/>
</dbReference>
<organism evidence="8 9">
    <name type="scientific">Clostridium faecium</name>
    <dbReference type="NCBI Taxonomy" id="2762223"/>
    <lineage>
        <taxon>Bacteria</taxon>
        <taxon>Bacillati</taxon>
        <taxon>Bacillota</taxon>
        <taxon>Clostridia</taxon>
        <taxon>Eubacteriales</taxon>
        <taxon>Clostridiaceae</taxon>
        <taxon>Clostridium</taxon>
    </lineage>
</organism>
<keyword evidence="8" id="KW-0282">Flagellum</keyword>
<dbReference type="InterPro" id="IPR010930">
    <property type="entry name" value="Flg_bb/hook_C_dom"/>
</dbReference>